<accession>A0A137P5J1</accession>
<feature type="region of interest" description="Disordered" evidence="1">
    <location>
        <begin position="222"/>
        <end position="253"/>
    </location>
</feature>
<dbReference type="STRING" id="796925.A0A137P5J1"/>
<dbReference type="GO" id="GO:0004806">
    <property type="term" value="F:triacylglycerol lipase activity"/>
    <property type="evidence" value="ECO:0007669"/>
    <property type="project" value="TreeGrafter"/>
</dbReference>
<dbReference type="Proteomes" id="UP000070444">
    <property type="component" value="Unassembled WGS sequence"/>
</dbReference>
<dbReference type="GO" id="GO:0005829">
    <property type="term" value="C:cytosol"/>
    <property type="evidence" value="ECO:0007669"/>
    <property type="project" value="TreeGrafter"/>
</dbReference>
<dbReference type="GO" id="GO:0019433">
    <property type="term" value="P:triglyceride catabolic process"/>
    <property type="evidence" value="ECO:0007669"/>
    <property type="project" value="TreeGrafter"/>
</dbReference>
<evidence type="ECO:0000313" key="4">
    <source>
        <dbReference type="Proteomes" id="UP000070444"/>
    </source>
</evidence>
<evidence type="ECO:0000259" key="2">
    <source>
        <dbReference type="Pfam" id="PF07859"/>
    </source>
</evidence>
<dbReference type="SUPFAM" id="SSF53474">
    <property type="entry name" value="alpha/beta-Hydrolases"/>
    <property type="match status" value="1"/>
</dbReference>
<feature type="domain" description="Alpha/beta hydrolase fold-3" evidence="2">
    <location>
        <begin position="98"/>
        <end position="176"/>
    </location>
</feature>
<evidence type="ECO:0000313" key="3">
    <source>
        <dbReference type="EMBL" id="KXN70282.1"/>
    </source>
</evidence>
<dbReference type="InterPro" id="IPR029058">
    <property type="entry name" value="AB_hydrolase_fold"/>
</dbReference>
<dbReference type="OrthoDB" id="5570009at2759"/>
<dbReference type="Gene3D" id="3.40.50.1820">
    <property type="entry name" value="alpha/beta hydrolase"/>
    <property type="match status" value="1"/>
</dbReference>
<evidence type="ECO:0000256" key="1">
    <source>
        <dbReference type="SAM" id="MobiDB-lite"/>
    </source>
</evidence>
<keyword evidence="4" id="KW-1185">Reference proteome</keyword>
<dbReference type="EMBL" id="KQ964507">
    <property type="protein sequence ID" value="KXN70282.1"/>
    <property type="molecule type" value="Genomic_DNA"/>
</dbReference>
<sequence length="347" mass="39359">MTKDNIKQFRQQSVRDLQSLWNSKDHFSHQSPLATYDDTKKWGGILQRSSLRDKAESNIAKKPNLYKAPSESQLHHIDPLKFPWVRNKQSPIAMGSKLTYFDDRILTGELFRALPIFYLGPNNDSDFINDYFISPLKAPDHLLAQFPKTYFVCGDRDPLVDDTILMAAKIKKAKQKWSKSIHRIRNRKGNEIQVPTPFTNQVALDRNFDGLVIGNDRSSLPNSAYNSSDSESDDDYASASEGESALNRASTTVPKHKKTMYNRLITRVRSYVSILQQPPAIPKANSDHLSTAGKDDVHVKIINGVSHGFLNYADFLPEGKAAIRLNGNWLLDLLKEDEEEEEVNKAE</sequence>
<dbReference type="Pfam" id="PF07859">
    <property type="entry name" value="Abhydrolase_3"/>
    <property type="match status" value="1"/>
</dbReference>
<dbReference type="PANTHER" id="PTHR23025:SF3">
    <property type="entry name" value="HORMONE-SENSITIVE LIPASE"/>
    <property type="match status" value="1"/>
</dbReference>
<name>A0A137P5J1_CONC2</name>
<dbReference type="PANTHER" id="PTHR23025">
    <property type="entry name" value="TRIACYLGLYCEROL LIPASE"/>
    <property type="match status" value="1"/>
</dbReference>
<dbReference type="GO" id="GO:0004771">
    <property type="term" value="F:sterol ester esterase activity"/>
    <property type="evidence" value="ECO:0007669"/>
    <property type="project" value="TreeGrafter"/>
</dbReference>
<dbReference type="AlphaFoldDB" id="A0A137P5J1"/>
<protein>
    <recommendedName>
        <fullName evidence="2">Alpha/beta hydrolase fold-3 domain-containing protein</fullName>
    </recommendedName>
</protein>
<organism evidence="3 4">
    <name type="scientific">Conidiobolus coronatus (strain ATCC 28846 / CBS 209.66 / NRRL 28638)</name>
    <name type="common">Delacroixia coronata</name>
    <dbReference type="NCBI Taxonomy" id="796925"/>
    <lineage>
        <taxon>Eukaryota</taxon>
        <taxon>Fungi</taxon>
        <taxon>Fungi incertae sedis</taxon>
        <taxon>Zoopagomycota</taxon>
        <taxon>Entomophthoromycotina</taxon>
        <taxon>Entomophthoromycetes</taxon>
        <taxon>Entomophthorales</taxon>
        <taxon>Ancylistaceae</taxon>
        <taxon>Conidiobolus</taxon>
    </lineage>
</organism>
<dbReference type="InterPro" id="IPR013094">
    <property type="entry name" value="AB_hydrolase_3"/>
</dbReference>
<proteinExistence type="predicted"/>
<gene>
    <name evidence="3" type="ORF">CONCODRAFT_170906</name>
</gene>
<reference evidence="3 4" key="1">
    <citation type="journal article" date="2015" name="Genome Biol. Evol.">
        <title>Phylogenomic analyses indicate that early fungi evolved digesting cell walls of algal ancestors of land plants.</title>
        <authorList>
            <person name="Chang Y."/>
            <person name="Wang S."/>
            <person name="Sekimoto S."/>
            <person name="Aerts A.L."/>
            <person name="Choi C."/>
            <person name="Clum A."/>
            <person name="LaButti K.M."/>
            <person name="Lindquist E.A."/>
            <person name="Yee Ngan C."/>
            <person name="Ohm R.A."/>
            <person name="Salamov A.A."/>
            <person name="Grigoriev I.V."/>
            <person name="Spatafora J.W."/>
            <person name="Berbee M.L."/>
        </authorList>
    </citation>
    <scope>NUCLEOTIDE SEQUENCE [LARGE SCALE GENOMIC DNA]</scope>
    <source>
        <strain evidence="3 4">NRRL 28638</strain>
    </source>
</reference>